<dbReference type="EMBL" id="JABVXQ010000015">
    <property type="protein sequence ID" value="KAF6075045.1"/>
    <property type="molecule type" value="Genomic_DNA"/>
</dbReference>
<evidence type="ECO:0000313" key="3">
    <source>
        <dbReference type="Proteomes" id="UP000664940"/>
    </source>
</evidence>
<sequence>MVTPRSAAGPPAVSGAGKGSRLSLQASCFSVCTVMAGGWALRRPLWPPTALSGEGGPANLLQPGSGCRDHLGLWLRRGSLRRRFETPSASGGSAVAPPGPVLLLSSPDPEPAWGADQKKPPRSPPPPPPNSVSVESGERPPGLPRSTPSRLPPSRPRSPLGAWACCLPSPSLTLEGASLFPHGTS</sequence>
<comment type="caution">
    <text evidence="2">The sequence shown here is derived from an EMBL/GenBank/DDBJ whole genome shotgun (WGS) entry which is preliminary data.</text>
</comment>
<proteinExistence type="predicted"/>
<feature type="region of interest" description="Disordered" evidence="1">
    <location>
        <begin position="84"/>
        <end position="162"/>
    </location>
</feature>
<evidence type="ECO:0000313" key="2">
    <source>
        <dbReference type="EMBL" id="KAF6075045.1"/>
    </source>
</evidence>
<evidence type="ECO:0000256" key="1">
    <source>
        <dbReference type="SAM" id="MobiDB-lite"/>
    </source>
</evidence>
<reference evidence="2 3" key="1">
    <citation type="journal article" date="2020" name="Nature">
        <title>Six reference-quality genomes reveal evolution of bat adaptations.</title>
        <authorList>
            <person name="Jebb D."/>
            <person name="Huang Z."/>
            <person name="Pippel M."/>
            <person name="Hughes G.M."/>
            <person name="Lavrichenko K."/>
            <person name="Devanna P."/>
            <person name="Winkler S."/>
            <person name="Jermiin L.S."/>
            <person name="Skirmuntt E.C."/>
            <person name="Katzourakis A."/>
            <person name="Burkitt-Gray L."/>
            <person name="Ray D.A."/>
            <person name="Sullivan K.A.M."/>
            <person name="Roscito J.G."/>
            <person name="Kirilenko B.M."/>
            <person name="Davalos L.M."/>
            <person name="Corthals A.P."/>
            <person name="Power M.L."/>
            <person name="Jones G."/>
            <person name="Ransome R.D."/>
            <person name="Dechmann D.K.N."/>
            <person name="Locatelli A.G."/>
            <person name="Puechmaille S.J."/>
            <person name="Fedrigo O."/>
            <person name="Jarvis E.D."/>
            <person name="Hiller M."/>
            <person name="Vernes S.C."/>
            <person name="Myers E.W."/>
            <person name="Teeling E.C."/>
        </authorList>
    </citation>
    <scope>NUCLEOTIDE SEQUENCE [LARGE SCALE GENOMIC DNA]</scope>
    <source>
        <strain evidence="2">Bat1K_MPI-CBG_1</strain>
    </source>
</reference>
<protein>
    <submittedName>
        <fullName evidence="2">Uncharacterized protein</fullName>
    </submittedName>
</protein>
<accession>A0A833YFZ9</accession>
<name>A0A833YFZ9_9CHIR</name>
<dbReference type="AlphaFoldDB" id="A0A833YFZ9"/>
<dbReference type="Proteomes" id="UP000664940">
    <property type="component" value="Unassembled WGS sequence"/>
</dbReference>
<gene>
    <name evidence="2" type="ORF">HJG60_009443</name>
</gene>
<organism evidence="2 3">
    <name type="scientific">Phyllostomus discolor</name>
    <name type="common">pale spear-nosed bat</name>
    <dbReference type="NCBI Taxonomy" id="89673"/>
    <lineage>
        <taxon>Eukaryota</taxon>
        <taxon>Metazoa</taxon>
        <taxon>Chordata</taxon>
        <taxon>Craniata</taxon>
        <taxon>Vertebrata</taxon>
        <taxon>Euteleostomi</taxon>
        <taxon>Mammalia</taxon>
        <taxon>Eutheria</taxon>
        <taxon>Laurasiatheria</taxon>
        <taxon>Chiroptera</taxon>
        <taxon>Yangochiroptera</taxon>
        <taxon>Phyllostomidae</taxon>
        <taxon>Phyllostominae</taxon>
        <taxon>Phyllostomus</taxon>
    </lineage>
</organism>